<dbReference type="AlphaFoldDB" id="A0A9P8Q0S0"/>
<reference evidence="1" key="1">
    <citation type="journal article" date="2021" name="Open Biol.">
        <title>Shared evolutionary footprints suggest mitochondrial oxidative damage underlies multiple complex I losses in fungi.</title>
        <authorList>
            <person name="Schikora-Tamarit M.A."/>
            <person name="Marcet-Houben M."/>
            <person name="Nosek J."/>
            <person name="Gabaldon T."/>
        </authorList>
    </citation>
    <scope>NUCLEOTIDE SEQUENCE</scope>
    <source>
        <strain evidence="1">CBS2887</strain>
    </source>
</reference>
<accession>A0A9P8Q0S0</accession>
<evidence type="ECO:0000313" key="1">
    <source>
        <dbReference type="EMBL" id="KAH3681117.1"/>
    </source>
</evidence>
<organism evidence="1 2">
    <name type="scientific">Wickerhamomyces pijperi</name>
    <name type="common">Yeast</name>
    <name type="synonym">Pichia pijperi</name>
    <dbReference type="NCBI Taxonomy" id="599730"/>
    <lineage>
        <taxon>Eukaryota</taxon>
        <taxon>Fungi</taxon>
        <taxon>Dikarya</taxon>
        <taxon>Ascomycota</taxon>
        <taxon>Saccharomycotina</taxon>
        <taxon>Saccharomycetes</taxon>
        <taxon>Phaffomycetales</taxon>
        <taxon>Wickerhamomycetaceae</taxon>
        <taxon>Wickerhamomyces</taxon>
    </lineage>
</organism>
<proteinExistence type="predicted"/>
<reference evidence="1" key="2">
    <citation type="submission" date="2021-01" db="EMBL/GenBank/DDBJ databases">
        <authorList>
            <person name="Schikora-Tamarit M.A."/>
        </authorList>
    </citation>
    <scope>NUCLEOTIDE SEQUENCE</scope>
    <source>
        <strain evidence="1">CBS2887</strain>
    </source>
</reference>
<protein>
    <submittedName>
        <fullName evidence="1">Uncharacterized protein</fullName>
    </submittedName>
</protein>
<comment type="caution">
    <text evidence="1">The sequence shown here is derived from an EMBL/GenBank/DDBJ whole genome shotgun (WGS) entry which is preliminary data.</text>
</comment>
<gene>
    <name evidence="1" type="ORF">WICPIJ_007922</name>
</gene>
<dbReference type="Proteomes" id="UP000774326">
    <property type="component" value="Unassembled WGS sequence"/>
</dbReference>
<evidence type="ECO:0000313" key="2">
    <source>
        <dbReference type="Proteomes" id="UP000774326"/>
    </source>
</evidence>
<sequence length="516" mass="59709">MNKSNNKSLKPSSTAPKHSAFLEKYLAKLPSELMIDIWNIGFDKIEKTVFLSRVPDFQSYAPVILGPKQKVSVIFTEEGCDVPEKLKNRFNDSNVFIVEVPSDILDLYDEDNLIDPSTGYIAELVDDINAQISEKLPFIEEALQIIPNRKLSLEFVFNYNDSNSDLECLLYPEIFEYFSKLPHSLNIYKKESRSGLLRNGKDAETCYLALKAFMIRYPKVNQTGETFNTDLHSVLETPTYKGSNFNGKTGYLRSGAFFLDIGEERRNEIMDAESALIGINIIIPVHCHRSWMYDRPDICIGDNQEEGNVKGLFPLERSLWNSFCHEIRNTYNNLLTLACQGKLTQDILLVHRDTYDIPPFEHETRIGANNTLITPSLENIINTEAVTRLFNTSSEYQEKRSYNHLEYKNRIQSYMDKSYIRLIEAYRRLWISMVESQETTIGDKRDDNILRKFAGFAPKYHCITILGKPEDEVFNDHGGKPRKCTENPGALTERYIFPYFRRLQLHWVFLGQREVN</sequence>
<keyword evidence="2" id="KW-1185">Reference proteome</keyword>
<dbReference type="EMBL" id="JAEUBG010004582">
    <property type="protein sequence ID" value="KAH3681117.1"/>
    <property type="molecule type" value="Genomic_DNA"/>
</dbReference>
<name>A0A9P8Q0S0_WICPI</name>